<evidence type="ECO:0000313" key="1">
    <source>
        <dbReference type="Proteomes" id="UP000887565"/>
    </source>
</evidence>
<organism evidence="1 2">
    <name type="scientific">Romanomermis culicivorax</name>
    <name type="common">Nematode worm</name>
    <dbReference type="NCBI Taxonomy" id="13658"/>
    <lineage>
        <taxon>Eukaryota</taxon>
        <taxon>Metazoa</taxon>
        <taxon>Ecdysozoa</taxon>
        <taxon>Nematoda</taxon>
        <taxon>Enoplea</taxon>
        <taxon>Dorylaimia</taxon>
        <taxon>Mermithida</taxon>
        <taxon>Mermithoidea</taxon>
        <taxon>Mermithidae</taxon>
        <taxon>Romanomermis</taxon>
    </lineage>
</organism>
<dbReference type="AlphaFoldDB" id="A0A915JGW3"/>
<keyword evidence="1" id="KW-1185">Reference proteome</keyword>
<dbReference type="WBParaSite" id="nRc.2.0.1.t25108-RA">
    <property type="protein sequence ID" value="nRc.2.0.1.t25108-RA"/>
    <property type="gene ID" value="nRc.2.0.1.g25108"/>
</dbReference>
<evidence type="ECO:0000313" key="2">
    <source>
        <dbReference type="WBParaSite" id="nRc.2.0.1.t25108-RA"/>
    </source>
</evidence>
<sequence length="142" mass="16197">MFPNGTMFIFETFTAMPEDWTALFSLVDGEHTIVVSFDGADDRAGIYALLGIQFGTNCQKKNKDPLVKAIHFNAYHLSIITASSPMYTMLWGCFLMTHWMPPKSTTLPRQSLLPFTTSLCRMFYPPTLPIEYIPLYRKSPFP</sequence>
<dbReference type="Proteomes" id="UP000887565">
    <property type="component" value="Unplaced"/>
</dbReference>
<accession>A0A915JGW3</accession>
<protein>
    <submittedName>
        <fullName evidence="2">Uncharacterized protein</fullName>
    </submittedName>
</protein>
<reference evidence="2" key="1">
    <citation type="submission" date="2022-11" db="UniProtKB">
        <authorList>
            <consortium name="WormBaseParasite"/>
        </authorList>
    </citation>
    <scope>IDENTIFICATION</scope>
</reference>
<proteinExistence type="predicted"/>
<name>A0A915JGW3_ROMCU</name>